<evidence type="ECO:0000313" key="1">
    <source>
        <dbReference type="EMBL" id="PAV89474.1"/>
    </source>
</evidence>
<accession>A0A2A2LTA2</accession>
<dbReference type="AlphaFoldDB" id="A0A2A2LTA2"/>
<dbReference type="Proteomes" id="UP000218231">
    <property type="component" value="Unassembled WGS sequence"/>
</dbReference>
<protein>
    <submittedName>
        <fullName evidence="1">Uncharacterized protein</fullName>
    </submittedName>
</protein>
<dbReference type="EMBL" id="LIAE01006451">
    <property type="protein sequence ID" value="PAV89474.1"/>
    <property type="molecule type" value="Genomic_DNA"/>
</dbReference>
<gene>
    <name evidence="1" type="ORF">WR25_03404</name>
</gene>
<organism evidence="1 2">
    <name type="scientific">Diploscapter pachys</name>
    <dbReference type="NCBI Taxonomy" id="2018661"/>
    <lineage>
        <taxon>Eukaryota</taxon>
        <taxon>Metazoa</taxon>
        <taxon>Ecdysozoa</taxon>
        <taxon>Nematoda</taxon>
        <taxon>Chromadorea</taxon>
        <taxon>Rhabditida</taxon>
        <taxon>Rhabditina</taxon>
        <taxon>Rhabditomorpha</taxon>
        <taxon>Rhabditoidea</taxon>
        <taxon>Rhabditidae</taxon>
        <taxon>Diploscapter</taxon>
    </lineage>
</organism>
<keyword evidence="2" id="KW-1185">Reference proteome</keyword>
<proteinExistence type="predicted"/>
<reference evidence="1 2" key="1">
    <citation type="journal article" date="2017" name="Curr. Biol.">
        <title>Genome architecture and evolution of a unichromosomal asexual nematode.</title>
        <authorList>
            <person name="Fradin H."/>
            <person name="Zegar C."/>
            <person name="Gutwein M."/>
            <person name="Lucas J."/>
            <person name="Kovtun M."/>
            <person name="Corcoran D."/>
            <person name="Baugh L.R."/>
            <person name="Kiontke K."/>
            <person name="Gunsalus K."/>
            <person name="Fitch D.H."/>
            <person name="Piano F."/>
        </authorList>
    </citation>
    <scope>NUCLEOTIDE SEQUENCE [LARGE SCALE GENOMIC DNA]</scope>
    <source>
        <strain evidence="1">PF1309</strain>
    </source>
</reference>
<sequence>MAFGGLLNDFLDEKQPTAMGWKRKNFAMNMRKQSLGEPIHAEQMIVKKMSSSVDYRTRLKALHQKQSLCSISTLSSVGSR</sequence>
<comment type="caution">
    <text evidence="1">The sequence shown here is derived from an EMBL/GenBank/DDBJ whole genome shotgun (WGS) entry which is preliminary data.</text>
</comment>
<name>A0A2A2LTA2_9BILA</name>
<evidence type="ECO:0000313" key="2">
    <source>
        <dbReference type="Proteomes" id="UP000218231"/>
    </source>
</evidence>